<sequence length="143" mass="15969">MKEHISRSADIVGLFCRLQMNTKKDIPVRSSEMGVLIYTEKQEGLVTPLMVSNFFRVSKPSVTAMINSLVRQGYLCKTSSATDGRSYTISLTVLGAELVKSTSAEYFRNLERLEEKMGSEDFGQFIQLMQQATEILSVEGGRS</sequence>
<dbReference type="Proteomes" id="UP000663452">
    <property type="component" value="Chromosome"/>
</dbReference>
<evidence type="ECO:0000313" key="2">
    <source>
        <dbReference type="EMBL" id="QSF45676.1"/>
    </source>
</evidence>
<dbReference type="EMBL" id="CP070969">
    <property type="protein sequence ID" value="QSF45676.1"/>
    <property type="molecule type" value="Genomic_DNA"/>
</dbReference>
<dbReference type="InterPro" id="IPR036388">
    <property type="entry name" value="WH-like_DNA-bd_sf"/>
</dbReference>
<dbReference type="SMART" id="SM00347">
    <property type="entry name" value="HTH_MARR"/>
    <property type="match status" value="1"/>
</dbReference>
<dbReference type="InterPro" id="IPR000835">
    <property type="entry name" value="HTH_MarR-typ"/>
</dbReference>
<dbReference type="PROSITE" id="PS50995">
    <property type="entry name" value="HTH_MARR_2"/>
    <property type="match status" value="1"/>
</dbReference>
<dbReference type="SUPFAM" id="SSF46785">
    <property type="entry name" value="Winged helix' DNA-binding domain"/>
    <property type="match status" value="1"/>
</dbReference>
<gene>
    <name evidence="2" type="ORF">JRJ22_03180</name>
</gene>
<dbReference type="InterPro" id="IPR036390">
    <property type="entry name" value="WH_DNA-bd_sf"/>
</dbReference>
<dbReference type="Gene3D" id="1.10.10.10">
    <property type="entry name" value="Winged helix-like DNA-binding domain superfamily/Winged helix DNA-binding domain"/>
    <property type="match status" value="1"/>
</dbReference>
<dbReference type="RefSeq" id="WP_206103208.1">
    <property type="nucleotide sequence ID" value="NZ_CP070969.1"/>
</dbReference>
<evidence type="ECO:0000259" key="1">
    <source>
        <dbReference type="PROSITE" id="PS50995"/>
    </source>
</evidence>
<proteinExistence type="predicted"/>
<protein>
    <submittedName>
        <fullName evidence="2">Winged helix DNA-binding protein</fullName>
    </submittedName>
</protein>
<keyword evidence="2" id="KW-0238">DNA-binding</keyword>
<dbReference type="GO" id="GO:0003677">
    <property type="term" value="F:DNA binding"/>
    <property type="evidence" value="ECO:0007669"/>
    <property type="project" value="UniProtKB-KW"/>
</dbReference>
<accession>A0ABX7LEL6</accession>
<dbReference type="Pfam" id="PF12802">
    <property type="entry name" value="MarR_2"/>
    <property type="match status" value="1"/>
</dbReference>
<evidence type="ECO:0000313" key="3">
    <source>
        <dbReference type="Proteomes" id="UP000663452"/>
    </source>
</evidence>
<organism evidence="2 3">
    <name type="scientific">Paenibacillus tianjinensis</name>
    <dbReference type="NCBI Taxonomy" id="2810347"/>
    <lineage>
        <taxon>Bacteria</taxon>
        <taxon>Bacillati</taxon>
        <taxon>Bacillota</taxon>
        <taxon>Bacilli</taxon>
        <taxon>Bacillales</taxon>
        <taxon>Paenibacillaceae</taxon>
        <taxon>Paenibacillus</taxon>
    </lineage>
</organism>
<name>A0ABX7LEL6_9BACL</name>
<reference evidence="2 3" key="1">
    <citation type="submission" date="2021-02" db="EMBL/GenBank/DDBJ databases">
        <title>Paenibacillus tianjinensis sp. nov.</title>
        <authorList>
            <person name="Liu H."/>
        </authorList>
    </citation>
    <scope>NUCLEOTIDE SEQUENCE [LARGE SCALE GENOMIC DNA]</scope>
    <source>
        <strain evidence="2 3">TB2019</strain>
    </source>
</reference>
<keyword evidence="3" id="KW-1185">Reference proteome</keyword>
<feature type="domain" description="HTH marR-type" evidence="1">
    <location>
        <begin position="1"/>
        <end position="134"/>
    </location>
</feature>